<dbReference type="SUPFAM" id="SSF54534">
    <property type="entry name" value="FKBP-like"/>
    <property type="match status" value="1"/>
</dbReference>
<keyword evidence="3 5" id="KW-0697">Rotamase</keyword>
<dbReference type="GO" id="GO:0003755">
    <property type="term" value="F:peptidyl-prolyl cis-trans isomerase activity"/>
    <property type="evidence" value="ECO:0007669"/>
    <property type="project" value="UniProtKB-UniRule"/>
</dbReference>
<dbReference type="InterPro" id="IPR046357">
    <property type="entry name" value="PPIase_dom_sf"/>
</dbReference>
<feature type="domain" description="PPIase FKBP-type" evidence="7">
    <location>
        <begin position="72"/>
        <end position="156"/>
    </location>
</feature>
<comment type="catalytic activity">
    <reaction evidence="1 5 6">
        <text>[protein]-peptidylproline (omega=180) = [protein]-peptidylproline (omega=0)</text>
        <dbReference type="Rhea" id="RHEA:16237"/>
        <dbReference type="Rhea" id="RHEA-COMP:10747"/>
        <dbReference type="Rhea" id="RHEA-COMP:10748"/>
        <dbReference type="ChEBI" id="CHEBI:83833"/>
        <dbReference type="ChEBI" id="CHEBI:83834"/>
        <dbReference type="EC" id="5.2.1.8"/>
    </reaction>
</comment>
<keyword evidence="4 5" id="KW-0413">Isomerase</keyword>
<dbReference type="AlphaFoldDB" id="A0A931GZG7"/>
<evidence type="ECO:0000313" key="8">
    <source>
        <dbReference type="EMBL" id="MBG9378192.1"/>
    </source>
</evidence>
<gene>
    <name evidence="8" type="ORF">I5907_18280</name>
</gene>
<dbReference type="EC" id="5.2.1.8" evidence="6"/>
<reference evidence="8" key="1">
    <citation type="submission" date="2020-11" db="EMBL/GenBank/DDBJ databases">
        <title>Bacterial whole genome sequence for Panacibacter sp. DH6.</title>
        <authorList>
            <person name="Le V."/>
            <person name="Ko S."/>
            <person name="Ahn C.-Y."/>
            <person name="Oh H.-M."/>
        </authorList>
    </citation>
    <scope>NUCLEOTIDE SEQUENCE</scope>
    <source>
        <strain evidence="8">DH6</strain>
    </source>
</reference>
<dbReference type="PANTHER" id="PTHR43811:SF19">
    <property type="entry name" value="39 KDA FK506-BINDING NUCLEAR PROTEIN"/>
    <property type="match status" value="1"/>
</dbReference>
<proteinExistence type="inferred from homology"/>
<keyword evidence="9" id="KW-1185">Reference proteome</keyword>
<sequence>MRNLLTAVITFLLLSGCGKKDNNGMCTNVAPETEAAIMAKFCADHMISASTDENGIFYQIMNPGTTPSPDLNDTVFVLYKGSFLNGNVLDESLSAPYASELNDFIDGWKLGLQKISKGGQIKMVIPSSLCYGCNGIPGAIPSNTILYFEVTLVDVKQMP</sequence>
<dbReference type="PROSITE" id="PS51257">
    <property type="entry name" value="PROKAR_LIPOPROTEIN"/>
    <property type="match status" value="1"/>
</dbReference>
<dbReference type="Proteomes" id="UP000628448">
    <property type="component" value="Unassembled WGS sequence"/>
</dbReference>
<protein>
    <recommendedName>
        <fullName evidence="6">Peptidyl-prolyl cis-trans isomerase</fullName>
        <ecNumber evidence="6">5.2.1.8</ecNumber>
    </recommendedName>
</protein>
<evidence type="ECO:0000313" key="9">
    <source>
        <dbReference type="Proteomes" id="UP000628448"/>
    </source>
</evidence>
<dbReference type="PANTHER" id="PTHR43811">
    <property type="entry name" value="FKBP-TYPE PEPTIDYL-PROLYL CIS-TRANS ISOMERASE FKPA"/>
    <property type="match status" value="1"/>
</dbReference>
<evidence type="ECO:0000256" key="1">
    <source>
        <dbReference type="ARBA" id="ARBA00000971"/>
    </source>
</evidence>
<accession>A0A931GZG7</accession>
<evidence type="ECO:0000256" key="4">
    <source>
        <dbReference type="ARBA" id="ARBA00023235"/>
    </source>
</evidence>
<evidence type="ECO:0000256" key="6">
    <source>
        <dbReference type="RuleBase" id="RU003915"/>
    </source>
</evidence>
<evidence type="ECO:0000256" key="5">
    <source>
        <dbReference type="PROSITE-ProRule" id="PRU00277"/>
    </source>
</evidence>
<dbReference type="PROSITE" id="PS50059">
    <property type="entry name" value="FKBP_PPIASE"/>
    <property type="match status" value="1"/>
</dbReference>
<dbReference type="InterPro" id="IPR001179">
    <property type="entry name" value="PPIase_FKBP_dom"/>
</dbReference>
<dbReference type="Gene3D" id="3.10.50.40">
    <property type="match status" value="1"/>
</dbReference>
<evidence type="ECO:0000256" key="3">
    <source>
        <dbReference type="ARBA" id="ARBA00023110"/>
    </source>
</evidence>
<comment type="caution">
    <text evidence="8">The sequence shown here is derived from an EMBL/GenBank/DDBJ whole genome shotgun (WGS) entry which is preliminary data.</text>
</comment>
<comment type="similarity">
    <text evidence="2 6">Belongs to the FKBP-type PPIase family.</text>
</comment>
<evidence type="ECO:0000259" key="7">
    <source>
        <dbReference type="PROSITE" id="PS50059"/>
    </source>
</evidence>
<dbReference type="RefSeq" id="WP_196992236.1">
    <property type="nucleotide sequence ID" value="NZ_JADWYR010000002.1"/>
</dbReference>
<dbReference type="EMBL" id="JADWYR010000002">
    <property type="protein sequence ID" value="MBG9378192.1"/>
    <property type="molecule type" value="Genomic_DNA"/>
</dbReference>
<name>A0A931GZG7_9BACT</name>
<organism evidence="8 9">
    <name type="scientific">Panacibacter microcysteis</name>
    <dbReference type="NCBI Taxonomy" id="2793269"/>
    <lineage>
        <taxon>Bacteria</taxon>
        <taxon>Pseudomonadati</taxon>
        <taxon>Bacteroidota</taxon>
        <taxon>Chitinophagia</taxon>
        <taxon>Chitinophagales</taxon>
        <taxon>Chitinophagaceae</taxon>
        <taxon>Panacibacter</taxon>
    </lineage>
</organism>
<evidence type="ECO:0000256" key="2">
    <source>
        <dbReference type="ARBA" id="ARBA00006577"/>
    </source>
</evidence>
<dbReference type="Pfam" id="PF00254">
    <property type="entry name" value="FKBP_C"/>
    <property type="match status" value="1"/>
</dbReference>